<accession>A0A8J3FHH7</accession>
<protein>
    <recommendedName>
        <fullName evidence="1">Glyoxalase/fosfomycin resistance/dioxygenase domain-containing protein</fullName>
    </recommendedName>
</protein>
<proteinExistence type="predicted"/>
<reference evidence="2" key="1">
    <citation type="journal article" date="2014" name="Int. J. Syst. Evol. Microbiol.">
        <title>Complete genome sequence of Corynebacterium casei LMG S-19264T (=DSM 44701T), isolated from a smear-ripened cheese.</title>
        <authorList>
            <consortium name="US DOE Joint Genome Institute (JGI-PGF)"/>
            <person name="Walter F."/>
            <person name="Albersmeier A."/>
            <person name="Kalinowski J."/>
            <person name="Ruckert C."/>
        </authorList>
    </citation>
    <scope>NUCLEOTIDE SEQUENCE</scope>
    <source>
        <strain evidence="2">JCM 12862</strain>
    </source>
</reference>
<feature type="domain" description="Glyoxalase/fosfomycin resistance/dioxygenase" evidence="1">
    <location>
        <begin position="6"/>
        <end position="125"/>
    </location>
</feature>
<dbReference type="InterPro" id="IPR004360">
    <property type="entry name" value="Glyas_Fos-R_dOase_dom"/>
</dbReference>
<dbReference type="RefSeq" id="WP_188651503.1">
    <property type="nucleotide sequence ID" value="NZ_BMNR01000003.1"/>
</dbReference>
<dbReference type="AlphaFoldDB" id="A0A8J3FHH7"/>
<dbReference type="Gene3D" id="3.10.180.10">
    <property type="entry name" value="2,3-Dihydroxybiphenyl 1,2-Dioxygenase, domain 1"/>
    <property type="match status" value="1"/>
</dbReference>
<evidence type="ECO:0000313" key="3">
    <source>
        <dbReference type="Proteomes" id="UP000612329"/>
    </source>
</evidence>
<sequence length="137" mass="15928">MNTPFHISLPCVSIKETKSFYVDCIGATYGRNTQNWIDVNLFGHQITFIKAKKFNFNNPNYIFEGKILPSFHFGVIVDLDTWKSIYSKLDGFKLDLVTESTYLKDQLGEHQSFFVKDPNGYMLEFKTFKQTTDIFKA</sequence>
<dbReference type="InterPro" id="IPR029068">
    <property type="entry name" value="Glyas_Bleomycin-R_OHBP_Dase"/>
</dbReference>
<evidence type="ECO:0000313" key="2">
    <source>
        <dbReference type="EMBL" id="GGK21313.1"/>
    </source>
</evidence>
<dbReference type="SUPFAM" id="SSF54593">
    <property type="entry name" value="Glyoxalase/Bleomycin resistance protein/Dihydroxybiphenyl dioxygenase"/>
    <property type="match status" value="1"/>
</dbReference>
<dbReference type="Proteomes" id="UP000612329">
    <property type="component" value="Unassembled WGS sequence"/>
</dbReference>
<dbReference type="PANTHER" id="PTHR39434">
    <property type="match status" value="1"/>
</dbReference>
<name>A0A8J3FHH7_9FLAO</name>
<dbReference type="EMBL" id="BMNR01000003">
    <property type="protein sequence ID" value="GGK21313.1"/>
    <property type="molecule type" value="Genomic_DNA"/>
</dbReference>
<dbReference type="Pfam" id="PF00903">
    <property type="entry name" value="Glyoxalase"/>
    <property type="match status" value="1"/>
</dbReference>
<reference evidence="2" key="2">
    <citation type="submission" date="2020-09" db="EMBL/GenBank/DDBJ databases">
        <authorList>
            <person name="Sun Q."/>
            <person name="Ohkuma M."/>
        </authorList>
    </citation>
    <scope>NUCLEOTIDE SEQUENCE</scope>
    <source>
        <strain evidence="2">JCM 12862</strain>
    </source>
</reference>
<evidence type="ECO:0000259" key="1">
    <source>
        <dbReference type="Pfam" id="PF00903"/>
    </source>
</evidence>
<comment type="caution">
    <text evidence="2">The sequence shown here is derived from an EMBL/GenBank/DDBJ whole genome shotgun (WGS) entry which is preliminary data.</text>
</comment>
<gene>
    <name evidence="2" type="ORF">GCM10007962_14300</name>
</gene>
<organism evidence="2 3">
    <name type="scientific">Yeosuana aromativorans</name>
    <dbReference type="NCBI Taxonomy" id="288019"/>
    <lineage>
        <taxon>Bacteria</taxon>
        <taxon>Pseudomonadati</taxon>
        <taxon>Bacteroidota</taxon>
        <taxon>Flavobacteriia</taxon>
        <taxon>Flavobacteriales</taxon>
        <taxon>Flavobacteriaceae</taxon>
        <taxon>Yeosuana</taxon>
    </lineage>
</organism>
<dbReference type="PANTHER" id="PTHR39434:SF1">
    <property type="entry name" value="VOC DOMAIN-CONTAINING PROTEIN"/>
    <property type="match status" value="1"/>
</dbReference>
<keyword evidence="3" id="KW-1185">Reference proteome</keyword>